<dbReference type="EMBL" id="OIVN01000002">
    <property type="protein sequence ID" value="SPC72339.1"/>
    <property type="molecule type" value="Genomic_DNA"/>
</dbReference>
<feature type="region of interest" description="Disordered" evidence="6">
    <location>
        <begin position="338"/>
        <end position="360"/>
    </location>
</feature>
<dbReference type="InterPro" id="IPR003960">
    <property type="entry name" value="ATPase_AAA_CS"/>
</dbReference>
<proteinExistence type="predicted"/>
<protein>
    <recommendedName>
        <fullName evidence="7">AAA+ ATPase domain-containing protein</fullName>
    </recommendedName>
</protein>
<dbReference type="InterPro" id="IPR027417">
    <property type="entry name" value="P-loop_NTPase"/>
</dbReference>
<dbReference type="SUPFAM" id="SSF49879">
    <property type="entry name" value="SMAD/FHA domain"/>
    <property type="match status" value="1"/>
</dbReference>
<dbReference type="FunFam" id="3.40.50.300:FF:000416">
    <property type="entry name" value="p-loop nucleoside triphosphate hydrolase superfamily protein"/>
    <property type="match status" value="1"/>
</dbReference>
<dbReference type="PANTHER" id="PTHR45644:SF73">
    <property type="entry name" value="AAA-TYPE ATPASE FAMILY PROTEIN"/>
    <property type="match status" value="1"/>
</dbReference>
<reference evidence="8" key="1">
    <citation type="submission" date="2018-02" db="EMBL/GenBank/DDBJ databases">
        <authorList>
            <person name="Cohen D.B."/>
            <person name="Kent A.D."/>
        </authorList>
    </citation>
    <scope>NUCLEOTIDE SEQUENCE</scope>
</reference>
<keyword evidence="3" id="KW-1000">Mitochondrion outer membrane</keyword>
<evidence type="ECO:0000256" key="2">
    <source>
        <dbReference type="ARBA" id="ARBA00022741"/>
    </source>
</evidence>
<feature type="region of interest" description="Disordered" evidence="6">
    <location>
        <begin position="1"/>
        <end position="85"/>
    </location>
</feature>
<dbReference type="InterPro" id="IPR056653">
    <property type="entry name" value="DUF7751"/>
</dbReference>
<keyword evidence="4" id="KW-0067">ATP-binding</keyword>
<evidence type="ECO:0000256" key="1">
    <source>
        <dbReference type="ARBA" id="ARBA00004572"/>
    </source>
</evidence>
<dbReference type="InterPro" id="IPR041569">
    <property type="entry name" value="AAA_lid_3"/>
</dbReference>
<feature type="compositionally biased region" description="Low complexity" evidence="6">
    <location>
        <begin position="7"/>
        <end position="16"/>
    </location>
</feature>
<evidence type="ECO:0000259" key="7">
    <source>
        <dbReference type="SMART" id="SM00382"/>
    </source>
</evidence>
<dbReference type="Pfam" id="PF00004">
    <property type="entry name" value="AAA"/>
    <property type="match status" value="1"/>
</dbReference>
<dbReference type="SUPFAM" id="SSF52540">
    <property type="entry name" value="P-loop containing nucleoside triphosphate hydrolases"/>
    <property type="match status" value="1"/>
</dbReference>
<dbReference type="Pfam" id="PF24933">
    <property type="entry name" value="DUF7751"/>
    <property type="match status" value="1"/>
</dbReference>
<keyword evidence="2" id="KW-0547">Nucleotide-binding</keyword>
<evidence type="ECO:0000256" key="4">
    <source>
        <dbReference type="ARBA" id="ARBA00022840"/>
    </source>
</evidence>
<keyword evidence="3" id="KW-0472">Membrane</keyword>
<dbReference type="PROSITE" id="PS00674">
    <property type="entry name" value="AAA"/>
    <property type="match status" value="1"/>
</dbReference>
<dbReference type="Gene3D" id="1.10.8.60">
    <property type="match status" value="1"/>
</dbReference>
<dbReference type="SMART" id="SM00382">
    <property type="entry name" value="AAA"/>
    <property type="match status" value="1"/>
</dbReference>
<dbReference type="PANTHER" id="PTHR45644">
    <property type="entry name" value="AAA ATPASE, PUTATIVE (AFU_ORTHOLOGUE AFUA_2G12920)-RELATED-RELATED"/>
    <property type="match status" value="1"/>
</dbReference>
<feature type="domain" description="AAA+ ATPase" evidence="7">
    <location>
        <begin position="992"/>
        <end position="1129"/>
    </location>
</feature>
<dbReference type="GO" id="GO:0005524">
    <property type="term" value="F:ATP binding"/>
    <property type="evidence" value="ECO:0007669"/>
    <property type="project" value="UniProtKB-KW"/>
</dbReference>
<dbReference type="GO" id="GO:0005741">
    <property type="term" value="C:mitochondrial outer membrane"/>
    <property type="evidence" value="ECO:0007669"/>
    <property type="project" value="UniProtKB-SubCell"/>
</dbReference>
<dbReference type="Pfam" id="PF17862">
    <property type="entry name" value="AAA_lid_3"/>
    <property type="match status" value="1"/>
</dbReference>
<feature type="compositionally biased region" description="Polar residues" evidence="6">
    <location>
        <begin position="586"/>
        <end position="604"/>
    </location>
</feature>
<gene>
    <name evidence="8" type="ORF">FSB_LOCUS221</name>
</gene>
<feature type="region of interest" description="Disordered" evidence="6">
    <location>
        <begin position="569"/>
        <end position="604"/>
    </location>
</feature>
<dbReference type="CDD" id="cd00060">
    <property type="entry name" value="FHA"/>
    <property type="match status" value="1"/>
</dbReference>
<dbReference type="GO" id="GO:0016887">
    <property type="term" value="F:ATP hydrolysis activity"/>
    <property type="evidence" value="ECO:0007669"/>
    <property type="project" value="InterPro"/>
</dbReference>
<sequence length="1260" mass="136733">MVETRRSSSASKRALSSPPPPNPKRTKASEASSSTNDARSAPPVENSGPGKESGSGPQDLELQSPDPLSTGSPKPVDASDSDKCADFGADGEVLVSPLSLGEAAVDEEKSKATGAAIRAKKRLTKLKSSQKVAWGKLLSQCSQNPHLLMCGTTFTVGQGRQCSLWLKDPSISTILCRLRHIEREGSSVTLLEVTGGKGAVQVNGKNYKKSNSVILSGGDEVVFSSSGKHAYIFQQLTNDNLAAPGIPSVSILEAQSAPIKGMHIEGRSGDPSAVAGASILASLSNMPKDLTLLQAPAKTGEDLEQNTEMSVLPSGCGGSDDHTPDIDMKDADNDLAGVSSREKTVAPSPDAANENPNLGSLGLDPCMDTDIGKVPAANYELRPLLRMLAGSSTDFDLSGSISKMLDGHREFREKDFDPPISVSTRRQAYKDTLQQGIINPDTIEVSFEGFPYYLSDTTKDVLIASTYVHLKCNKFAKYASDLPTVSPRILLSGPAGSEIYQETLAKALAKHFGARLLIVDSLLLPGVSFFDVPMIYIFKGPTPKDMDSVKEASRPERASAFVKRAAQAAGLQQKKPASSVEADITGGSTLSSQAMPKQEASTASSKSCDRVKFVGPVPSGVSPLPSCPLRGPTTGCRGRVLLPFEENGNSKIGVRFDKSIPDGNNLGGLCEDDHGFFCSANNLQRIDGFGGDDIEKLAINELFEVASKESKISPLILFVKDLEKAFVASSESYTALKGKVENLPENVVIIGSHTQMDSRKEKSHPGGLLFTKFGSNQTALLDLAFPDNFSRLHDRSKETPKVMKQLTRIFPNKVTIQLPQEEDLLSDWKLLLERDIETLKAQSNIVSVRSVLNRIGLDCPDLETLCIKDQSLATESVEKIVGWALSYHFMHHTEASVKDAKLVISAESIRYGLDILQSFQNENKSMKKSLKDVVTENEFEKKLLADVIPPSDIGVSFDDIGALENVKDTLKELVMLPLQRPDLFCKGQLTKPCKGILLFGPPGTGKTMLAKAVATEAGANFINISMSSITSKWFGEGEKYVKAVFSLASKIAPSVVFVDEVDSMLGRRENPGEHEAMRKMKNEFMVNWDGLRTKDKERVLVLAATNRPFDLDEAVIRRLPRRLMVNLPDVTNREKILRVILAKEELDPDVDLEAVANMTDGYSGSDLKNLCVTAAHCPIREILEKEKKEKNVALAENKPLPALYSSVDVRPLKKEDFKFAHEQVCASVSSESTNMNELLQWNDLYGEGGSRKKNSLSYFM</sequence>
<dbReference type="InterPro" id="IPR003593">
    <property type="entry name" value="AAA+_ATPase"/>
</dbReference>
<name>A0A2N9ECS0_FAGSY</name>
<evidence type="ECO:0000313" key="8">
    <source>
        <dbReference type="EMBL" id="SPC72339.1"/>
    </source>
</evidence>
<organism evidence="8">
    <name type="scientific">Fagus sylvatica</name>
    <name type="common">Beechnut</name>
    <dbReference type="NCBI Taxonomy" id="28930"/>
    <lineage>
        <taxon>Eukaryota</taxon>
        <taxon>Viridiplantae</taxon>
        <taxon>Streptophyta</taxon>
        <taxon>Embryophyta</taxon>
        <taxon>Tracheophyta</taxon>
        <taxon>Spermatophyta</taxon>
        <taxon>Magnoliopsida</taxon>
        <taxon>eudicotyledons</taxon>
        <taxon>Gunneridae</taxon>
        <taxon>Pentapetalae</taxon>
        <taxon>rosids</taxon>
        <taxon>fabids</taxon>
        <taxon>Fagales</taxon>
        <taxon>Fagaceae</taxon>
        <taxon>Fagus</taxon>
    </lineage>
</organism>
<dbReference type="AlphaFoldDB" id="A0A2N9ECS0"/>
<dbReference type="Gene3D" id="2.60.200.20">
    <property type="match status" value="1"/>
</dbReference>
<evidence type="ECO:0000256" key="3">
    <source>
        <dbReference type="ARBA" id="ARBA00022787"/>
    </source>
</evidence>
<accession>A0A2N9ECS0</accession>
<comment type="subcellular location">
    <subcellularLocation>
        <location evidence="1">Mitochondrion outer membrane</location>
        <topology evidence="1">Single-pass membrane protein</topology>
    </subcellularLocation>
</comment>
<dbReference type="Gene3D" id="3.40.50.300">
    <property type="entry name" value="P-loop containing nucleotide triphosphate hydrolases"/>
    <property type="match status" value="1"/>
</dbReference>
<dbReference type="InterPro" id="IPR008984">
    <property type="entry name" value="SMAD_FHA_dom_sf"/>
</dbReference>
<feature type="compositionally biased region" description="Polar residues" evidence="6">
    <location>
        <begin position="29"/>
        <end position="38"/>
    </location>
</feature>
<evidence type="ECO:0000256" key="6">
    <source>
        <dbReference type="SAM" id="MobiDB-lite"/>
    </source>
</evidence>
<dbReference type="InterPro" id="IPR003959">
    <property type="entry name" value="ATPase_AAA_core"/>
</dbReference>
<dbReference type="InterPro" id="IPR051701">
    <property type="entry name" value="Mito_OM_Translocase_MSP1"/>
</dbReference>
<evidence type="ECO:0000256" key="5">
    <source>
        <dbReference type="ARBA" id="ARBA00023128"/>
    </source>
</evidence>
<keyword evidence="5" id="KW-0496">Mitochondrion</keyword>